<dbReference type="EMBL" id="JYDR01000030">
    <property type="protein sequence ID" value="KRY73824.1"/>
    <property type="molecule type" value="Genomic_DNA"/>
</dbReference>
<dbReference type="Proteomes" id="UP000054632">
    <property type="component" value="Unassembled WGS sequence"/>
</dbReference>
<evidence type="ECO:0000313" key="4">
    <source>
        <dbReference type="Proteomes" id="UP000054632"/>
    </source>
</evidence>
<protein>
    <recommendedName>
        <fullName evidence="6">Retrovirus-related Pol polyprotein from transposon TNT 1-94</fullName>
    </recommendedName>
</protein>
<proteinExistence type="predicted"/>
<dbReference type="EMBL" id="JYDV01000147">
    <property type="protein sequence ID" value="KRZ28882.1"/>
    <property type="molecule type" value="Genomic_DNA"/>
</dbReference>
<evidence type="ECO:0008006" key="6">
    <source>
        <dbReference type="Google" id="ProtNLM"/>
    </source>
</evidence>
<accession>A0A0V1EJ36</accession>
<dbReference type="Proteomes" id="UP000054805">
    <property type="component" value="Unassembled WGS sequence"/>
</dbReference>
<organism evidence="1 4">
    <name type="scientific">Trichinella pseudospiralis</name>
    <name type="common">Parasitic roundworm</name>
    <dbReference type="NCBI Taxonomy" id="6337"/>
    <lineage>
        <taxon>Eukaryota</taxon>
        <taxon>Metazoa</taxon>
        <taxon>Ecdysozoa</taxon>
        <taxon>Nematoda</taxon>
        <taxon>Enoplea</taxon>
        <taxon>Dorylaimia</taxon>
        <taxon>Trichinellida</taxon>
        <taxon>Trichinellidae</taxon>
        <taxon>Trichinella</taxon>
    </lineage>
</organism>
<sequence length="70" mass="8241">MTKSTTLNEKPGSTDGFFRIYHNVLHWTYHVINKSAKDDQAKLSTVEAEYMASTERVKEVKWIRHLLLYL</sequence>
<comment type="caution">
    <text evidence="1">The sequence shown here is derived from an EMBL/GenBank/DDBJ whole genome shotgun (WGS) entry which is preliminary data.</text>
</comment>
<evidence type="ECO:0000313" key="2">
    <source>
        <dbReference type="EMBL" id="KRZ08686.1"/>
    </source>
</evidence>
<gene>
    <name evidence="1" type="ORF">T4A_11174</name>
    <name evidence="2" type="ORF">T4B_15393</name>
    <name evidence="3" type="ORF">T4C_5365</name>
</gene>
<name>A0A0V1EJ36_TRIPS</name>
<evidence type="ECO:0000313" key="3">
    <source>
        <dbReference type="EMBL" id="KRZ28882.1"/>
    </source>
</evidence>
<keyword evidence="5" id="KW-1185">Reference proteome</keyword>
<dbReference type="AlphaFoldDB" id="A0A0V1EJ36"/>
<dbReference type="Proteomes" id="UP000054826">
    <property type="component" value="Unassembled WGS sequence"/>
</dbReference>
<evidence type="ECO:0000313" key="1">
    <source>
        <dbReference type="EMBL" id="KRY73824.1"/>
    </source>
</evidence>
<reference evidence="4 5" key="1">
    <citation type="submission" date="2015-01" db="EMBL/GenBank/DDBJ databases">
        <title>Evolution of Trichinella species and genotypes.</title>
        <authorList>
            <person name="Korhonen P.K."/>
            <person name="Edoardo P."/>
            <person name="Giuseppe L.R."/>
            <person name="Gasser R.B."/>
        </authorList>
    </citation>
    <scope>NUCLEOTIDE SEQUENCE [LARGE SCALE GENOMIC DNA]</scope>
    <source>
        <strain evidence="1">ISS13</strain>
        <strain evidence="3">ISS176</strain>
        <strain evidence="2">ISS588</strain>
    </source>
</reference>
<dbReference type="EMBL" id="JYDS01000392">
    <property type="protein sequence ID" value="KRZ08686.1"/>
    <property type="molecule type" value="Genomic_DNA"/>
</dbReference>
<evidence type="ECO:0000313" key="5">
    <source>
        <dbReference type="Proteomes" id="UP000054805"/>
    </source>
</evidence>